<feature type="compositionally biased region" description="Polar residues" evidence="1">
    <location>
        <begin position="54"/>
        <end position="64"/>
    </location>
</feature>
<accession>A0A9J6FZS3</accession>
<evidence type="ECO:0000313" key="2">
    <source>
        <dbReference type="EMBL" id="KAH9368227.1"/>
    </source>
</evidence>
<dbReference type="AlphaFoldDB" id="A0A9J6FZS3"/>
<dbReference type="VEuPathDB" id="VectorBase:HLOH_044000"/>
<keyword evidence="3" id="KW-1185">Reference proteome</keyword>
<organism evidence="2 3">
    <name type="scientific">Haemaphysalis longicornis</name>
    <name type="common">Bush tick</name>
    <dbReference type="NCBI Taxonomy" id="44386"/>
    <lineage>
        <taxon>Eukaryota</taxon>
        <taxon>Metazoa</taxon>
        <taxon>Ecdysozoa</taxon>
        <taxon>Arthropoda</taxon>
        <taxon>Chelicerata</taxon>
        <taxon>Arachnida</taxon>
        <taxon>Acari</taxon>
        <taxon>Parasitiformes</taxon>
        <taxon>Ixodida</taxon>
        <taxon>Ixodoidea</taxon>
        <taxon>Ixodidae</taxon>
        <taxon>Haemaphysalinae</taxon>
        <taxon>Haemaphysalis</taxon>
    </lineage>
</organism>
<dbReference type="Proteomes" id="UP000821853">
    <property type="component" value="Chromosome 2"/>
</dbReference>
<dbReference type="EMBL" id="JABSTR010000004">
    <property type="protein sequence ID" value="KAH9368227.1"/>
    <property type="molecule type" value="Genomic_DNA"/>
</dbReference>
<feature type="compositionally biased region" description="Basic and acidic residues" evidence="1">
    <location>
        <begin position="65"/>
        <end position="84"/>
    </location>
</feature>
<reference evidence="2 3" key="1">
    <citation type="journal article" date="2020" name="Cell">
        <title>Large-Scale Comparative Analyses of Tick Genomes Elucidate Their Genetic Diversity and Vector Capacities.</title>
        <authorList>
            <consortium name="Tick Genome and Microbiome Consortium (TIGMIC)"/>
            <person name="Jia N."/>
            <person name="Wang J."/>
            <person name="Shi W."/>
            <person name="Du L."/>
            <person name="Sun Y."/>
            <person name="Zhan W."/>
            <person name="Jiang J.F."/>
            <person name="Wang Q."/>
            <person name="Zhang B."/>
            <person name="Ji P."/>
            <person name="Bell-Sakyi L."/>
            <person name="Cui X.M."/>
            <person name="Yuan T.T."/>
            <person name="Jiang B.G."/>
            <person name="Yang W.F."/>
            <person name="Lam T.T."/>
            <person name="Chang Q.C."/>
            <person name="Ding S.J."/>
            <person name="Wang X.J."/>
            <person name="Zhu J.G."/>
            <person name="Ruan X.D."/>
            <person name="Zhao L."/>
            <person name="Wei J.T."/>
            <person name="Ye R.Z."/>
            <person name="Que T.C."/>
            <person name="Du C.H."/>
            <person name="Zhou Y.H."/>
            <person name="Cheng J.X."/>
            <person name="Dai P.F."/>
            <person name="Guo W.B."/>
            <person name="Han X.H."/>
            <person name="Huang E.J."/>
            <person name="Li L.F."/>
            <person name="Wei W."/>
            <person name="Gao Y.C."/>
            <person name="Liu J.Z."/>
            <person name="Shao H.Z."/>
            <person name="Wang X."/>
            <person name="Wang C.C."/>
            <person name="Yang T.C."/>
            <person name="Huo Q.B."/>
            <person name="Li W."/>
            <person name="Chen H.Y."/>
            <person name="Chen S.E."/>
            <person name="Zhou L.G."/>
            <person name="Ni X.B."/>
            <person name="Tian J.H."/>
            <person name="Sheng Y."/>
            <person name="Liu T."/>
            <person name="Pan Y.S."/>
            <person name="Xia L.Y."/>
            <person name="Li J."/>
            <person name="Zhao F."/>
            <person name="Cao W.C."/>
        </authorList>
    </citation>
    <scope>NUCLEOTIDE SEQUENCE [LARGE SCALE GENOMIC DNA]</scope>
    <source>
        <strain evidence="2">HaeL-2018</strain>
    </source>
</reference>
<evidence type="ECO:0000256" key="1">
    <source>
        <dbReference type="SAM" id="MobiDB-lite"/>
    </source>
</evidence>
<name>A0A9J6FZS3_HAELO</name>
<comment type="caution">
    <text evidence="2">The sequence shown here is derived from an EMBL/GenBank/DDBJ whole genome shotgun (WGS) entry which is preliminary data.</text>
</comment>
<evidence type="ECO:0000313" key="3">
    <source>
        <dbReference type="Proteomes" id="UP000821853"/>
    </source>
</evidence>
<feature type="region of interest" description="Disordered" evidence="1">
    <location>
        <begin position="28"/>
        <end position="112"/>
    </location>
</feature>
<protein>
    <submittedName>
        <fullName evidence="2">Uncharacterized protein</fullName>
    </submittedName>
</protein>
<proteinExistence type="predicted"/>
<gene>
    <name evidence="2" type="ORF">HPB48_011547</name>
</gene>
<sequence>MATSPDFSFRNVSESASRVADKWSAILAKTDDDDEQPVIFDEPLNPSDFEDASDSWTTEESGNTIERDRSTSSKHGESSGDHSDGTLVADDAGAEPESGKCGDSDSDDSVASVWEGVTLEDIPPCPLGLLYLITPPFRPDDHLRRILGEEQWNSFFPKGAPKDT</sequence>